<dbReference type="Gene3D" id="1.20.144.10">
    <property type="entry name" value="Phosphatidic acid phosphatase type 2/haloperoxidase"/>
    <property type="match status" value="1"/>
</dbReference>
<dbReference type="AlphaFoldDB" id="A0A813DFG8"/>
<evidence type="ECO:0000313" key="4">
    <source>
        <dbReference type="Proteomes" id="UP000654075"/>
    </source>
</evidence>
<feature type="transmembrane region" description="Helical" evidence="1">
    <location>
        <begin position="51"/>
        <end position="74"/>
    </location>
</feature>
<evidence type="ECO:0000256" key="1">
    <source>
        <dbReference type="SAM" id="Phobius"/>
    </source>
</evidence>
<gene>
    <name evidence="2" type="ORF">PGLA1383_LOCUS5511</name>
    <name evidence="3" type="ORF">PGLA2088_LOCUS3451</name>
</gene>
<proteinExistence type="predicted"/>
<evidence type="ECO:0000313" key="2">
    <source>
        <dbReference type="EMBL" id="CAE8586662.1"/>
    </source>
</evidence>
<accession>A0A813DFG8</accession>
<comment type="caution">
    <text evidence="2">The sequence shown here is derived from an EMBL/GenBank/DDBJ whole genome shotgun (WGS) entry which is preliminary data.</text>
</comment>
<feature type="transmembrane region" description="Helical" evidence="1">
    <location>
        <begin position="120"/>
        <end position="137"/>
    </location>
</feature>
<sequence length="155" mass="16119">PYISIGAILAAFLTMLIKRLINQQRPPGALSLDPGMPSSHALVSTFMSTAWAVHCWSALVTVPLLAAAATISVLRVACGYHTWAQIGVGALLGGAMAVGWMTLGRAVLAVGSAGGSGTTTTVAIYSTYLLGSAFFLAKQFRSKKVLRSSQTKPPL</sequence>
<dbReference type="OrthoDB" id="302705at2759"/>
<feature type="transmembrane region" description="Helical" evidence="1">
    <location>
        <begin position="86"/>
        <end position="108"/>
    </location>
</feature>
<keyword evidence="1" id="KW-0812">Transmembrane</keyword>
<feature type="non-terminal residue" evidence="2">
    <location>
        <position position="1"/>
    </location>
</feature>
<dbReference type="InterPro" id="IPR036938">
    <property type="entry name" value="PAP2/HPO_sf"/>
</dbReference>
<reference evidence="2" key="1">
    <citation type="submission" date="2021-02" db="EMBL/GenBank/DDBJ databases">
        <authorList>
            <person name="Dougan E. K."/>
            <person name="Rhodes N."/>
            <person name="Thang M."/>
            <person name="Chan C."/>
        </authorList>
    </citation>
    <scope>NUCLEOTIDE SEQUENCE</scope>
</reference>
<keyword evidence="1" id="KW-0472">Membrane</keyword>
<keyword evidence="4" id="KW-1185">Reference proteome</keyword>
<evidence type="ECO:0008006" key="5">
    <source>
        <dbReference type="Google" id="ProtNLM"/>
    </source>
</evidence>
<keyword evidence="1" id="KW-1133">Transmembrane helix</keyword>
<dbReference type="Proteomes" id="UP000654075">
    <property type="component" value="Unassembled WGS sequence"/>
</dbReference>
<dbReference type="SUPFAM" id="SSF48317">
    <property type="entry name" value="Acid phosphatase/Vanadium-dependent haloperoxidase"/>
    <property type="match status" value="1"/>
</dbReference>
<protein>
    <recommendedName>
        <fullName evidence="5">Dolichyldiphosphatase</fullName>
    </recommendedName>
</protein>
<organism evidence="2 4">
    <name type="scientific">Polarella glacialis</name>
    <name type="common">Dinoflagellate</name>
    <dbReference type="NCBI Taxonomy" id="89957"/>
    <lineage>
        <taxon>Eukaryota</taxon>
        <taxon>Sar</taxon>
        <taxon>Alveolata</taxon>
        <taxon>Dinophyceae</taxon>
        <taxon>Suessiales</taxon>
        <taxon>Suessiaceae</taxon>
        <taxon>Polarella</taxon>
    </lineage>
</organism>
<evidence type="ECO:0000313" key="3">
    <source>
        <dbReference type="EMBL" id="CAE8644897.1"/>
    </source>
</evidence>
<dbReference type="EMBL" id="CAJNNV010002166">
    <property type="protein sequence ID" value="CAE8586662.1"/>
    <property type="molecule type" value="Genomic_DNA"/>
</dbReference>
<name>A0A813DFG8_POLGL</name>
<dbReference type="EMBL" id="CAJNNW010002984">
    <property type="protein sequence ID" value="CAE8644897.1"/>
    <property type="molecule type" value="Genomic_DNA"/>
</dbReference>
<dbReference type="Proteomes" id="UP000626109">
    <property type="component" value="Unassembled WGS sequence"/>
</dbReference>